<evidence type="ECO:0000259" key="4">
    <source>
        <dbReference type="PROSITE" id="PS51272"/>
    </source>
</evidence>
<keyword evidence="1 3" id="KW-0732">Signal</keyword>
<dbReference type="OrthoDB" id="1804207at2"/>
<reference evidence="5 6" key="1">
    <citation type="journal article" date="2018" name="Environ. Microbiol.">
        <title>Novel energy conservation strategies and behaviour of Pelotomaculum schinkii driving syntrophic propionate catabolism.</title>
        <authorList>
            <person name="Hidalgo-Ahumada C.A.P."/>
            <person name="Nobu M.K."/>
            <person name="Narihiro T."/>
            <person name="Tamaki H."/>
            <person name="Liu W.T."/>
            <person name="Kamagata Y."/>
            <person name="Stams A.J.M."/>
            <person name="Imachi H."/>
            <person name="Sousa D.Z."/>
        </authorList>
    </citation>
    <scope>NUCLEOTIDE SEQUENCE [LARGE SCALE GENOMIC DNA]</scope>
    <source>
        <strain evidence="5 6">MGP</strain>
    </source>
</reference>
<accession>A0A4Y7RL18</accession>
<feature type="signal peptide" evidence="3">
    <location>
        <begin position="1"/>
        <end position="25"/>
    </location>
</feature>
<dbReference type="InterPro" id="IPR032812">
    <property type="entry name" value="SbsA_Ig"/>
</dbReference>
<evidence type="ECO:0000256" key="1">
    <source>
        <dbReference type="ARBA" id="ARBA00022729"/>
    </source>
</evidence>
<dbReference type="PANTHER" id="PTHR43308">
    <property type="entry name" value="OUTER MEMBRANE PROTEIN ALPHA-RELATED"/>
    <property type="match status" value="1"/>
</dbReference>
<keyword evidence="6" id="KW-1185">Reference proteome</keyword>
<keyword evidence="5" id="KW-0858">Xylan degradation</keyword>
<feature type="domain" description="SLH" evidence="4">
    <location>
        <begin position="172"/>
        <end position="235"/>
    </location>
</feature>
<dbReference type="EC" id="3.2.1.8" evidence="5"/>
<sequence length="472" mass="52666">MFKKGSITLLLAAILVLVMASASYASPGHGNGNGNSIGNGKGKWKIKIQSDVKTNKLTDVNSHWAEQPVRFMITQGIVTGYPDFTFRPNNPVTKYEAIMMISRASGFDGTADEDLDLDDNVPDWMRECMNYAVEEGILTEAEAERFKGWEPAKRYEVAIWAARAIGLEEDDQTSFEDDDEIPYFARSYIGGMCKNRYMVGYPGNMFQPNRPVTRAEMASIIYRIMLAESEGIYDNDDSDNDSDLEIVSLSPADGSEDVDPDITKLTAKFNMAIEAADDMESVTDGVKVKNVTEDEYIDIDEVSIDGRYLYIELEDSLADDKTYRVTIDEDIIEAEESGENFDGLSGGEWEFSTGDAEEEEDFDIVSLSPADGDDDVNGPDTRVLKAEFSDDIRVISGKDLDNAARVYNKTEEEYVDIESIEIDEDTLVITLEEPLAEDSTFEVTIKADYLEEEDSGVNFEGLTGSDWRFETN</sequence>
<evidence type="ECO:0000256" key="2">
    <source>
        <dbReference type="ARBA" id="ARBA00022737"/>
    </source>
</evidence>
<organism evidence="5 6">
    <name type="scientific">Pelotomaculum propionicicum</name>
    <dbReference type="NCBI Taxonomy" id="258475"/>
    <lineage>
        <taxon>Bacteria</taxon>
        <taxon>Bacillati</taxon>
        <taxon>Bacillota</taxon>
        <taxon>Clostridia</taxon>
        <taxon>Eubacteriales</taxon>
        <taxon>Desulfotomaculaceae</taxon>
        <taxon>Pelotomaculum</taxon>
    </lineage>
</organism>
<name>A0A4Y7RL18_9FIRM</name>
<comment type="caution">
    <text evidence="5">The sequence shown here is derived from an EMBL/GenBank/DDBJ whole genome shotgun (WGS) entry which is preliminary data.</text>
</comment>
<dbReference type="RefSeq" id="WP_134214719.1">
    <property type="nucleotide sequence ID" value="NZ_QFFZ01000040.1"/>
</dbReference>
<dbReference type="PROSITE" id="PS51272">
    <property type="entry name" value="SLH"/>
    <property type="match status" value="2"/>
</dbReference>
<feature type="chain" id="PRO_5021204510" evidence="3">
    <location>
        <begin position="26"/>
        <end position="472"/>
    </location>
</feature>
<dbReference type="Pfam" id="PF00395">
    <property type="entry name" value="SLH"/>
    <property type="match status" value="2"/>
</dbReference>
<evidence type="ECO:0000256" key="3">
    <source>
        <dbReference type="SAM" id="SignalP"/>
    </source>
</evidence>
<evidence type="ECO:0000313" key="5">
    <source>
        <dbReference type="EMBL" id="TEB09688.1"/>
    </source>
</evidence>
<dbReference type="Pfam" id="PF13205">
    <property type="entry name" value="Big_5"/>
    <property type="match status" value="2"/>
</dbReference>
<keyword evidence="5" id="KW-0378">Hydrolase</keyword>
<dbReference type="InterPro" id="IPR051465">
    <property type="entry name" value="Cell_Envelope_Struct_Comp"/>
</dbReference>
<gene>
    <name evidence="5" type="primary">xynA1_7</name>
    <name evidence="5" type="ORF">Pmgp_02934</name>
</gene>
<protein>
    <submittedName>
        <fullName evidence="5">Endo-1,4-beta-xylanase A</fullName>
        <ecNumber evidence="5">3.2.1.8</ecNumber>
    </submittedName>
</protein>
<keyword evidence="2" id="KW-0677">Repeat</keyword>
<feature type="domain" description="SLH" evidence="4">
    <location>
        <begin position="52"/>
        <end position="115"/>
    </location>
</feature>
<dbReference type="GO" id="GO:0045493">
    <property type="term" value="P:xylan catabolic process"/>
    <property type="evidence" value="ECO:0007669"/>
    <property type="project" value="UniProtKB-KW"/>
</dbReference>
<dbReference type="GO" id="GO:0031176">
    <property type="term" value="F:endo-1,4-beta-xylanase activity"/>
    <property type="evidence" value="ECO:0007669"/>
    <property type="project" value="UniProtKB-EC"/>
</dbReference>
<keyword evidence="5" id="KW-0624">Polysaccharide degradation</keyword>
<proteinExistence type="predicted"/>
<evidence type="ECO:0000313" key="6">
    <source>
        <dbReference type="Proteomes" id="UP000297597"/>
    </source>
</evidence>
<dbReference type="EMBL" id="QFFZ01000040">
    <property type="protein sequence ID" value="TEB09688.1"/>
    <property type="molecule type" value="Genomic_DNA"/>
</dbReference>
<dbReference type="PANTHER" id="PTHR43308:SF5">
    <property type="entry name" value="S-LAYER PROTEIN _ PEPTIDOGLYCAN ENDO-BETA-N-ACETYLGLUCOSAMINIDASE"/>
    <property type="match status" value="1"/>
</dbReference>
<dbReference type="Proteomes" id="UP000297597">
    <property type="component" value="Unassembled WGS sequence"/>
</dbReference>
<keyword evidence="5" id="KW-0326">Glycosidase</keyword>
<dbReference type="InterPro" id="IPR001119">
    <property type="entry name" value="SLH_dom"/>
</dbReference>
<keyword evidence="5" id="KW-0119">Carbohydrate metabolism</keyword>
<dbReference type="AlphaFoldDB" id="A0A4Y7RL18"/>